<dbReference type="RefSeq" id="XP_018708333.1">
    <property type="nucleotide sequence ID" value="XM_018843883.1"/>
</dbReference>
<evidence type="ECO:0000259" key="1">
    <source>
        <dbReference type="Pfam" id="PF00704"/>
    </source>
</evidence>
<organism evidence="2 3">
    <name type="scientific">Cordyceps fumosorosea (strain ARSEF 2679)</name>
    <name type="common">Isaria fumosorosea</name>
    <dbReference type="NCBI Taxonomy" id="1081104"/>
    <lineage>
        <taxon>Eukaryota</taxon>
        <taxon>Fungi</taxon>
        <taxon>Dikarya</taxon>
        <taxon>Ascomycota</taxon>
        <taxon>Pezizomycotina</taxon>
        <taxon>Sordariomycetes</taxon>
        <taxon>Hypocreomycetidae</taxon>
        <taxon>Hypocreales</taxon>
        <taxon>Cordycipitaceae</taxon>
        <taxon>Cordyceps</taxon>
    </lineage>
</organism>
<feature type="domain" description="GH18" evidence="1">
    <location>
        <begin position="1"/>
        <end position="155"/>
    </location>
</feature>
<gene>
    <name evidence="2" type="ORF">ISF_00276</name>
</gene>
<reference evidence="2 3" key="1">
    <citation type="journal article" date="2016" name="Genome Biol. Evol.">
        <title>Divergent and convergent evolution of fungal pathogenicity.</title>
        <authorList>
            <person name="Shang Y."/>
            <person name="Xiao G."/>
            <person name="Zheng P."/>
            <person name="Cen K."/>
            <person name="Zhan S."/>
            <person name="Wang C."/>
        </authorList>
    </citation>
    <scope>NUCLEOTIDE SEQUENCE [LARGE SCALE GENOMIC DNA]</scope>
    <source>
        <strain evidence="2 3">ARSEF 2679</strain>
    </source>
</reference>
<comment type="caution">
    <text evidence="2">The sequence shown here is derived from an EMBL/GenBank/DDBJ whole genome shotgun (WGS) entry which is preliminary data.</text>
</comment>
<name>A0A168E4S2_CORFA</name>
<accession>A0A168E4S2</accession>
<proteinExistence type="predicted"/>
<dbReference type="Gene3D" id="3.20.20.80">
    <property type="entry name" value="Glycosidases"/>
    <property type="match status" value="1"/>
</dbReference>
<dbReference type="Proteomes" id="UP000076744">
    <property type="component" value="Unassembled WGS sequence"/>
</dbReference>
<protein>
    <submittedName>
        <fullName evidence="2">Chitinase 18-4</fullName>
    </submittedName>
</protein>
<dbReference type="GO" id="GO:0005975">
    <property type="term" value="P:carbohydrate metabolic process"/>
    <property type="evidence" value="ECO:0007669"/>
    <property type="project" value="InterPro"/>
</dbReference>
<dbReference type="GeneID" id="30016568"/>
<dbReference type="SUPFAM" id="SSF51445">
    <property type="entry name" value="(Trans)glycosidases"/>
    <property type="match status" value="1"/>
</dbReference>
<dbReference type="InterPro" id="IPR001223">
    <property type="entry name" value="Glyco_hydro18_cat"/>
</dbReference>
<dbReference type="Pfam" id="PF00704">
    <property type="entry name" value="Glyco_hydro_18"/>
    <property type="match status" value="1"/>
</dbReference>
<dbReference type="AlphaFoldDB" id="A0A168E4S2"/>
<evidence type="ECO:0000313" key="3">
    <source>
        <dbReference type="Proteomes" id="UP000076744"/>
    </source>
</evidence>
<dbReference type="InterPro" id="IPR017853">
    <property type="entry name" value="GH"/>
</dbReference>
<evidence type="ECO:0000313" key="2">
    <source>
        <dbReference type="EMBL" id="OAA73375.1"/>
    </source>
</evidence>
<dbReference type="OrthoDB" id="73875at2759"/>
<dbReference type="STRING" id="1081104.A0A168E4S2"/>
<sequence>MTYDLVNRRDTVVRHHSGIVDSRKSVQQYLDRGVPRDKANLGLGYFVKWVMTEDCKRDHILGCPTQLLEDPKTGGDLGRVSAFSWHDRVPDEVSESFSRALTDGRYFEDGSYGYWDEHEHRWWTFDTVEVIERKMMELVGAMGLGGVFAWGLGEDATDFTRLAATVHGVHAVAAARESEKDEL</sequence>
<dbReference type="EMBL" id="AZHB01000001">
    <property type="protein sequence ID" value="OAA73375.1"/>
    <property type="molecule type" value="Genomic_DNA"/>
</dbReference>
<keyword evidence="3" id="KW-1185">Reference proteome</keyword>